<sequence>MVPYQSVLAECERSHIIQIRLRHKNQNNLAYVYAIPV</sequence>
<dbReference type="AlphaFoldDB" id="A0A834TQF1"/>
<reference evidence="1" key="1">
    <citation type="submission" date="2020-09" db="EMBL/GenBank/DDBJ databases">
        <title>Genome-Enabled Discovery of Anthraquinone Biosynthesis in Senna tora.</title>
        <authorList>
            <person name="Kang S.-H."/>
            <person name="Pandey R.P."/>
            <person name="Lee C.-M."/>
            <person name="Sim J.-S."/>
            <person name="Jeong J.-T."/>
            <person name="Choi B.-S."/>
            <person name="Jung M."/>
            <person name="Ginzburg D."/>
            <person name="Zhao K."/>
            <person name="Won S.Y."/>
            <person name="Oh T.-J."/>
            <person name="Yu Y."/>
            <person name="Kim N.-H."/>
            <person name="Lee O.R."/>
            <person name="Lee T.-H."/>
            <person name="Bashyal P."/>
            <person name="Kim T.-S."/>
            <person name="Lee W.-H."/>
            <person name="Kawkins C."/>
            <person name="Kim C.-K."/>
            <person name="Kim J.S."/>
            <person name="Ahn B.O."/>
            <person name="Rhee S.Y."/>
            <person name="Sohng J.K."/>
        </authorList>
    </citation>
    <scope>NUCLEOTIDE SEQUENCE</scope>
    <source>
        <tissue evidence="1">Leaf</tissue>
    </source>
</reference>
<accession>A0A834TQF1</accession>
<name>A0A834TQF1_9FABA</name>
<gene>
    <name evidence="1" type="ORF">G2W53_017216</name>
</gene>
<dbReference type="EMBL" id="JAAIUW010000006">
    <property type="protein sequence ID" value="KAF7826052.1"/>
    <property type="molecule type" value="Genomic_DNA"/>
</dbReference>
<evidence type="ECO:0000313" key="2">
    <source>
        <dbReference type="Proteomes" id="UP000634136"/>
    </source>
</evidence>
<evidence type="ECO:0000313" key="1">
    <source>
        <dbReference type="EMBL" id="KAF7826052.1"/>
    </source>
</evidence>
<organism evidence="1 2">
    <name type="scientific">Senna tora</name>
    <dbReference type="NCBI Taxonomy" id="362788"/>
    <lineage>
        <taxon>Eukaryota</taxon>
        <taxon>Viridiplantae</taxon>
        <taxon>Streptophyta</taxon>
        <taxon>Embryophyta</taxon>
        <taxon>Tracheophyta</taxon>
        <taxon>Spermatophyta</taxon>
        <taxon>Magnoliopsida</taxon>
        <taxon>eudicotyledons</taxon>
        <taxon>Gunneridae</taxon>
        <taxon>Pentapetalae</taxon>
        <taxon>rosids</taxon>
        <taxon>fabids</taxon>
        <taxon>Fabales</taxon>
        <taxon>Fabaceae</taxon>
        <taxon>Caesalpinioideae</taxon>
        <taxon>Cassia clade</taxon>
        <taxon>Senna</taxon>
    </lineage>
</organism>
<proteinExistence type="predicted"/>
<comment type="caution">
    <text evidence="1">The sequence shown here is derived from an EMBL/GenBank/DDBJ whole genome shotgun (WGS) entry which is preliminary data.</text>
</comment>
<dbReference type="Proteomes" id="UP000634136">
    <property type="component" value="Unassembled WGS sequence"/>
</dbReference>
<keyword evidence="2" id="KW-1185">Reference proteome</keyword>
<protein>
    <submittedName>
        <fullName evidence="1">Uncharacterized protein</fullName>
    </submittedName>
</protein>